<dbReference type="AlphaFoldDB" id="A0A1Z3LV31"/>
<gene>
    <name evidence="2" type="ORF">CD943_03780</name>
</gene>
<dbReference type="Pfam" id="PF18731">
    <property type="entry name" value="HEPN_Swt1"/>
    <property type="match status" value="1"/>
</dbReference>
<reference evidence="2 3" key="2">
    <citation type="submission" date="2017-06" db="EMBL/GenBank/DDBJ databases">
        <authorList>
            <person name="Kim H.J."/>
            <person name="Triplett B.A."/>
        </authorList>
    </citation>
    <scope>NUCLEOTIDE SEQUENCE [LARGE SCALE GENOMIC DNA]</scope>
    <source>
        <strain evidence="2 3">BZC3</strain>
    </source>
</reference>
<dbReference type="RefSeq" id="WP_088410147.1">
    <property type="nucleotide sequence ID" value="NZ_CP021995.1"/>
</dbReference>
<protein>
    <recommendedName>
        <fullName evidence="1">Swt1-like HEPN domain-containing protein</fullName>
    </recommendedName>
</protein>
<name>A0A1Z3LV31_BREDI</name>
<reference evidence="2 3" key="1">
    <citation type="submission" date="2017-06" db="EMBL/GenBank/DDBJ databases">
        <title>Biodegradation of gentamicin by bacterial consortia AMQD4 in synthetic medium and raw gentamicin sewage.</title>
        <authorList>
            <person name="Chang H."/>
            <person name="Feng Y."/>
            <person name="Li Z."/>
            <person name="Xue J."/>
            <person name="Cheng D."/>
        </authorList>
    </citation>
    <scope>NUCLEOTIDE SEQUENCE [LARGE SCALE GENOMIC DNA]</scope>
    <source>
        <strain evidence="2 3">BZC3</strain>
    </source>
</reference>
<sequence>MTNASDRIRLFALNNLAIESAIQRVEREHDLDLGHRPAIEGGLDETYYPQFEEKIRREAADMSAHYRVFYCLENSIRSLITEVLQEKHGTGWWTSKVPDTVKNHVAGTQKKERESGIAVRSQEPIDYTTFGELGEIIKSNWHDFTDIFQDIKALEKVIATLNVLRGPIAHCKPLAEDEVVRLHLSVRDWFRSMG</sequence>
<accession>A0A1Z3LV31</accession>
<feature type="domain" description="Swt1-like HEPN" evidence="1">
    <location>
        <begin position="67"/>
        <end position="194"/>
    </location>
</feature>
<organism evidence="2 3">
    <name type="scientific">Brevundimonas diminuta</name>
    <name type="common">Pseudomonas diminuta</name>
    <dbReference type="NCBI Taxonomy" id="293"/>
    <lineage>
        <taxon>Bacteria</taxon>
        <taxon>Pseudomonadati</taxon>
        <taxon>Pseudomonadota</taxon>
        <taxon>Alphaproteobacteria</taxon>
        <taxon>Caulobacterales</taxon>
        <taxon>Caulobacteraceae</taxon>
        <taxon>Brevundimonas</taxon>
    </lineage>
</organism>
<dbReference type="EMBL" id="CP021995">
    <property type="protein sequence ID" value="ASD26088.1"/>
    <property type="molecule type" value="Genomic_DNA"/>
</dbReference>
<proteinExistence type="predicted"/>
<evidence type="ECO:0000259" key="1">
    <source>
        <dbReference type="Pfam" id="PF18731"/>
    </source>
</evidence>
<dbReference type="Proteomes" id="UP000197024">
    <property type="component" value="Chromosome"/>
</dbReference>
<dbReference type="InterPro" id="IPR041650">
    <property type="entry name" value="HEPN_Swt1"/>
</dbReference>
<evidence type="ECO:0000313" key="3">
    <source>
        <dbReference type="Proteomes" id="UP000197024"/>
    </source>
</evidence>
<evidence type="ECO:0000313" key="2">
    <source>
        <dbReference type="EMBL" id="ASD26088.1"/>
    </source>
</evidence>